<dbReference type="AlphaFoldDB" id="A0A2B7XAZ7"/>
<feature type="compositionally biased region" description="Low complexity" evidence="1">
    <location>
        <begin position="135"/>
        <end position="149"/>
    </location>
</feature>
<comment type="caution">
    <text evidence="2">The sequence shown here is derived from an EMBL/GenBank/DDBJ whole genome shotgun (WGS) entry which is preliminary data.</text>
</comment>
<feature type="compositionally biased region" description="Polar residues" evidence="1">
    <location>
        <begin position="307"/>
        <end position="319"/>
    </location>
</feature>
<name>A0A2B7XAZ7_9EURO</name>
<feature type="compositionally biased region" description="Polar residues" evidence="1">
    <location>
        <begin position="88"/>
        <end position="101"/>
    </location>
</feature>
<dbReference type="OrthoDB" id="2142961at2759"/>
<feature type="compositionally biased region" description="Polar residues" evidence="1">
    <location>
        <begin position="23"/>
        <end position="41"/>
    </location>
</feature>
<dbReference type="Proteomes" id="UP000223968">
    <property type="component" value="Unassembled WGS sequence"/>
</dbReference>
<feature type="compositionally biased region" description="Polar residues" evidence="1">
    <location>
        <begin position="276"/>
        <end position="285"/>
    </location>
</feature>
<dbReference type="GO" id="GO:0016071">
    <property type="term" value="P:mRNA metabolic process"/>
    <property type="evidence" value="ECO:0007669"/>
    <property type="project" value="UniProtKB-ARBA"/>
</dbReference>
<feature type="compositionally biased region" description="Polar residues" evidence="1">
    <location>
        <begin position="327"/>
        <end position="337"/>
    </location>
</feature>
<dbReference type="Pfam" id="PF15365">
    <property type="entry name" value="PNRC"/>
    <property type="match status" value="1"/>
</dbReference>
<feature type="compositionally biased region" description="Low complexity" evidence="1">
    <location>
        <begin position="357"/>
        <end position="370"/>
    </location>
</feature>
<keyword evidence="3" id="KW-1185">Reference proteome</keyword>
<feature type="compositionally biased region" description="Basic and acidic residues" evidence="1">
    <location>
        <begin position="292"/>
        <end position="301"/>
    </location>
</feature>
<feature type="compositionally biased region" description="Pro residues" evidence="1">
    <location>
        <begin position="42"/>
        <end position="53"/>
    </location>
</feature>
<feature type="compositionally biased region" description="Polar residues" evidence="1">
    <location>
        <begin position="445"/>
        <end position="455"/>
    </location>
</feature>
<reference evidence="2 3" key="1">
    <citation type="submission" date="2017-10" db="EMBL/GenBank/DDBJ databases">
        <title>Comparative genomics in systemic dimorphic fungi from Ajellomycetaceae.</title>
        <authorList>
            <person name="Munoz J.F."/>
            <person name="Mcewen J.G."/>
            <person name="Clay O.K."/>
            <person name="Cuomo C.A."/>
        </authorList>
    </citation>
    <scope>NUCLEOTIDE SEQUENCE [LARGE SCALE GENOMIC DNA]</scope>
    <source>
        <strain evidence="2 3">UAMH5409</strain>
    </source>
</reference>
<feature type="compositionally biased region" description="Basic residues" evidence="1">
    <location>
        <begin position="13"/>
        <end position="22"/>
    </location>
</feature>
<proteinExistence type="predicted"/>
<dbReference type="EMBL" id="PDNB01000121">
    <property type="protein sequence ID" value="PGH05953.1"/>
    <property type="molecule type" value="Genomic_DNA"/>
</dbReference>
<feature type="compositionally biased region" description="Basic and acidic residues" evidence="1">
    <location>
        <begin position="457"/>
        <end position="481"/>
    </location>
</feature>
<evidence type="ECO:0000313" key="3">
    <source>
        <dbReference type="Proteomes" id="UP000223968"/>
    </source>
</evidence>
<organism evidence="2 3">
    <name type="scientific">Helicocarpus griseus UAMH5409</name>
    <dbReference type="NCBI Taxonomy" id="1447875"/>
    <lineage>
        <taxon>Eukaryota</taxon>
        <taxon>Fungi</taxon>
        <taxon>Dikarya</taxon>
        <taxon>Ascomycota</taxon>
        <taxon>Pezizomycotina</taxon>
        <taxon>Eurotiomycetes</taxon>
        <taxon>Eurotiomycetidae</taxon>
        <taxon>Onygenales</taxon>
        <taxon>Ajellomycetaceae</taxon>
        <taxon>Helicocarpus</taxon>
    </lineage>
</organism>
<feature type="compositionally biased region" description="Polar residues" evidence="1">
    <location>
        <begin position="375"/>
        <end position="403"/>
    </location>
</feature>
<gene>
    <name evidence="2" type="ORF">AJ79_06642</name>
</gene>
<feature type="region of interest" description="Disordered" evidence="1">
    <location>
        <begin position="1"/>
        <end position="481"/>
    </location>
</feature>
<dbReference type="InterPro" id="IPR028322">
    <property type="entry name" value="PNRC-like_rgn"/>
</dbReference>
<evidence type="ECO:0008006" key="4">
    <source>
        <dbReference type="Google" id="ProtNLM"/>
    </source>
</evidence>
<protein>
    <recommendedName>
        <fullName evidence="4">Proteophosphoglycan 5</fullName>
    </recommendedName>
</protein>
<evidence type="ECO:0000256" key="1">
    <source>
        <dbReference type="SAM" id="MobiDB-lite"/>
    </source>
</evidence>
<feature type="compositionally biased region" description="Polar residues" evidence="1">
    <location>
        <begin position="208"/>
        <end position="239"/>
    </location>
</feature>
<dbReference type="STRING" id="1447875.A0A2B7XAZ7"/>
<accession>A0A2B7XAZ7</accession>
<feature type="compositionally biased region" description="Polar residues" evidence="1">
    <location>
        <begin position="115"/>
        <end position="124"/>
    </location>
</feature>
<feature type="compositionally biased region" description="Polar residues" evidence="1">
    <location>
        <begin position="426"/>
        <end position="437"/>
    </location>
</feature>
<feature type="compositionally biased region" description="Low complexity" evidence="1">
    <location>
        <begin position="173"/>
        <end position="185"/>
    </location>
</feature>
<evidence type="ECO:0000313" key="2">
    <source>
        <dbReference type="EMBL" id="PGH05953.1"/>
    </source>
</evidence>
<sequence>MSTPIPTTPKGPRNPRRNRKNSKAASHPNQNLRSGPSNNFTPPHPRSSPPSPSPGRATDEASHTVSEGASQKKKGRSGKKNNQNNQNHPNHQTSKPSPMTNGASHGHSHRHSASQPNILSSLNDGSHYAGPTFHASPAPSALPIPSFFSKSVPDAGASKSLEDDSQDMGPFDTTPTKPKAAVPAAHNSEEHPSPLEFLFKSAKGAKVTNRSSSTETQPLRPSPVIQQPAVSRQSTQPNERTPVGIFPLELESPDSRRLPIGPSFATPYKDRMNALRSASSPSGPNDSGLLDESQRKAKSDALKNLLLNPQPQRPASVSPTVRDDSNIFGSKTWSPGNPVSPARHASGPPTPIPFENPKGSPKGRSPGSGSIAHQYLSSVCNGPQTSRAPSSNLRRELSSTSPVHSPPFSAERDNPSAQAHLKRSHTYVNLASPTPSRTIPFFGSDSPSSRPNSARNHPVDPRQMEADLRRILKLDANDNRA</sequence>